<evidence type="ECO:0000256" key="4">
    <source>
        <dbReference type="ARBA" id="ARBA00022825"/>
    </source>
</evidence>
<feature type="compositionally biased region" description="Polar residues" evidence="9">
    <location>
        <begin position="649"/>
        <end position="671"/>
    </location>
</feature>
<feature type="compositionally biased region" description="Polar residues" evidence="9">
    <location>
        <begin position="342"/>
        <end position="369"/>
    </location>
</feature>
<comment type="subcellular location">
    <subcellularLocation>
        <location evidence="1">Membrane</location>
        <topology evidence="1">Single-pass type II membrane protein</topology>
    </subcellularLocation>
</comment>
<dbReference type="Gene3D" id="2.40.10.10">
    <property type="entry name" value="Trypsin-like serine proteases"/>
    <property type="match status" value="1"/>
</dbReference>
<dbReference type="InterPro" id="IPR009003">
    <property type="entry name" value="Peptidase_S1_PA"/>
</dbReference>
<feature type="compositionally biased region" description="Low complexity" evidence="9">
    <location>
        <begin position="468"/>
        <end position="484"/>
    </location>
</feature>
<evidence type="ECO:0000256" key="3">
    <source>
        <dbReference type="ARBA" id="ARBA00022801"/>
    </source>
</evidence>
<feature type="region of interest" description="Disordered" evidence="9">
    <location>
        <begin position="519"/>
        <end position="538"/>
    </location>
</feature>
<evidence type="ECO:0000256" key="7">
    <source>
        <dbReference type="ARBA" id="ARBA00024195"/>
    </source>
</evidence>
<feature type="compositionally biased region" description="Low complexity" evidence="9">
    <location>
        <begin position="383"/>
        <end position="405"/>
    </location>
</feature>
<accession>A0AAG5DQ15</accession>
<evidence type="ECO:0000313" key="11">
    <source>
        <dbReference type="EnsemblMetazoa" id="ENSAATROPP013392"/>
    </source>
</evidence>
<dbReference type="PRINTS" id="PR00722">
    <property type="entry name" value="CHYMOTRYPSIN"/>
</dbReference>
<organism evidence="11 12">
    <name type="scientific">Anopheles atroparvus</name>
    <name type="common">European mosquito</name>
    <dbReference type="NCBI Taxonomy" id="41427"/>
    <lineage>
        <taxon>Eukaryota</taxon>
        <taxon>Metazoa</taxon>
        <taxon>Ecdysozoa</taxon>
        <taxon>Arthropoda</taxon>
        <taxon>Hexapoda</taxon>
        <taxon>Insecta</taxon>
        <taxon>Pterygota</taxon>
        <taxon>Neoptera</taxon>
        <taxon>Endopterygota</taxon>
        <taxon>Diptera</taxon>
        <taxon>Nematocera</taxon>
        <taxon>Culicoidea</taxon>
        <taxon>Culicidae</taxon>
        <taxon>Anophelinae</taxon>
        <taxon>Anopheles</taxon>
    </lineage>
</organism>
<evidence type="ECO:0000313" key="12">
    <source>
        <dbReference type="Proteomes" id="UP000075880"/>
    </source>
</evidence>
<feature type="compositionally biased region" description="Low complexity" evidence="9">
    <location>
        <begin position="430"/>
        <end position="443"/>
    </location>
</feature>
<keyword evidence="2 8" id="KW-0645">Protease</keyword>
<feature type="region of interest" description="Disordered" evidence="9">
    <location>
        <begin position="218"/>
        <end position="507"/>
    </location>
</feature>
<keyword evidence="6" id="KW-1015">Disulfide bond</keyword>
<feature type="domain" description="Peptidase S1" evidence="10">
    <location>
        <begin position="1064"/>
        <end position="1305"/>
    </location>
</feature>
<evidence type="ECO:0000256" key="9">
    <source>
        <dbReference type="SAM" id="MobiDB-lite"/>
    </source>
</evidence>
<feature type="compositionally biased region" description="Low complexity" evidence="9">
    <location>
        <begin position="896"/>
        <end position="910"/>
    </location>
</feature>
<dbReference type="CDD" id="cd00190">
    <property type="entry name" value="Tryp_SPc"/>
    <property type="match status" value="1"/>
</dbReference>
<dbReference type="GO" id="GO:0006508">
    <property type="term" value="P:proteolysis"/>
    <property type="evidence" value="ECO:0007669"/>
    <property type="project" value="UniProtKB-KW"/>
</dbReference>
<dbReference type="PANTHER" id="PTHR24252">
    <property type="entry name" value="ACROSIN-RELATED"/>
    <property type="match status" value="1"/>
</dbReference>
<keyword evidence="5" id="KW-0735">Signal-anchor</keyword>
<feature type="compositionally biased region" description="Low complexity" evidence="9">
    <location>
        <begin position="328"/>
        <end position="340"/>
    </location>
</feature>
<dbReference type="Pfam" id="PF00089">
    <property type="entry name" value="Trypsin"/>
    <property type="match status" value="1"/>
</dbReference>
<reference evidence="11" key="1">
    <citation type="submission" date="2024-04" db="UniProtKB">
        <authorList>
            <consortium name="EnsemblMetazoa"/>
        </authorList>
    </citation>
    <scope>IDENTIFICATION</scope>
    <source>
        <strain evidence="11">EBRO</strain>
    </source>
</reference>
<feature type="compositionally biased region" description="Low complexity" evidence="9">
    <location>
        <begin position="268"/>
        <end position="303"/>
    </location>
</feature>
<feature type="compositionally biased region" description="Low complexity" evidence="9">
    <location>
        <begin position="730"/>
        <end position="797"/>
    </location>
</feature>
<dbReference type="Proteomes" id="UP000075880">
    <property type="component" value="Unassembled WGS sequence"/>
</dbReference>
<dbReference type="SMART" id="SM00020">
    <property type="entry name" value="Tryp_SPc"/>
    <property type="match status" value="1"/>
</dbReference>
<dbReference type="PROSITE" id="PS50240">
    <property type="entry name" value="TRYPSIN_DOM"/>
    <property type="match status" value="1"/>
</dbReference>
<feature type="region of interest" description="Disordered" evidence="9">
    <location>
        <begin position="126"/>
        <end position="185"/>
    </location>
</feature>
<feature type="compositionally biased region" description="Low complexity" evidence="9">
    <location>
        <begin position="815"/>
        <end position="831"/>
    </location>
</feature>
<comment type="similarity">
    <text evidence="7">Belongs to the peptidase S1 family. CLIP subfamily.</text>
</comment>
<dbReference type="FunFam" id="2.40.10.10:FF:000006">
    <property type="entry name" value="Serine proteinase stubble"/>
    <property type="match status" value="1"/>
</dbReference>
<dbReference type="SUPFAM" id="SSF50494">
    <property type="entry name" value="Trypsin-like serine proteases"/>
    <property type="match status" value="1"/>
</dbReference>
<keyword evidence="3 8" id="KW-0378">Hydrolase</keyword>
<keyword evidence="5" id="KW-0812">Transmembrane</keyword>
<feature type="compositionally biased region" description="Low complexity" evidence="9">
    <location>
        <begin position="954"/>
        <end position="980"/>
    </location>
</feature>
<dbReference type="GO" id="GO:0004252">
    <property type="term" value="F:serine-type endopeptidase activity"/>
    <property type="evidence" value="ECO:0007669"/>
    <property type="project" value="InterPro"/>
</dbReference>
<dbReference type="PANTHER" id="PTHR24252:SF10">
    <property type="entry name" value="SERINE PROTEASE 56"/>
    <property type="match status" value="1"/>
</dbReference>
<dbReference type="InterPro" id="IPR001254">
    <property type="entry name" value="Trypsin_dom"/>
</dbReference>
<dbReference type="PROSITE" id="PS00135">
    <property type="entry name" value="TRYPSIN_SER"/>
    <property type="match status" value="1"/>
</dbReference>
<feature type="compositionally biased region" description="Acidic residues" evidence="9">
    <location>
        <begin position="832"/>
        <end position="870"/>
    </location>
</feature>
<feature type="region of interest" description="Disordered" evidence="9">
    <location>
        <begin position="649"/>
        <end position="714"/>
    </location>
</feature>
<keyword evidence="4 8" id="KW-0720">Serine protease</keyword>
<dbReference type="PROSITE" id="PS00134">
    <property type="entry name" value="TRYPSIN_HIS"/>
    <property type="match status" value="1"/>
</dbReference>
<keyword evidence="12" id="KW-1185">Reference proteome</keyword>
<dbReference type="InterPro" id="IPR043504">
    <property type="entry name" value="Peptidase_S1_PA_chymotrypsin"/>
</dbReference>
<evidence type="ECO:0000259" key="10">
    <source>
        <dbReference type="PROSITE" id="PS50240"/>
    </source>
</evidence>
<dbReference type="EnsemblMetazoa" id="ENSAATROPT014703">
    <property type="protein sequence ID" value="ENSAATROPP013392"/>
    <property type="gene ID" value="ENSAATROPG011925"/>
</dbReference>
<dbReference type="GO" id="GO:0016020">
    <property type="term" value="C:membrane"/>
    <property type="evidence" value="ECO:0007669"/>
    <property type="project" value="UniProtKB-SubCell"/>
</dbReference>
<protein>
    <recommendedName>
        <fullName evidence="10">Peptidase S1 domain-containing protein</fullName>
    </recommendedName>
</protein>
<feature type="compositionally biased region" description="Low complexity" evidence="9">
    <location>
        <begin position="917"/>
        <end position="941"/>
    </location>
</feature>
<evidence type="ECO:0000256" key="6">
    <source>
        <dbReference type="ARBA" id="ARBA00023157"/>
    </source>
</evidence>
<feature type="compositionally biased region" description="Polar residues" evidence="9">
    <location>
        <begin position="448"/>
        <end position="457"/>
    </location>
</feature>
<feature type="compositionally biased region" description="Low complexity" evidence="9">
    <location>
        <begin position="162"/>
        <end position="185"/>
    </location>
</feature>
<dbReference type="InterPro" id="IPR018114">
    <property type="entry name" value="TRYPSIN_HIS"/>
</dbReference>
<dbReference type="InterPro" id="IPR001314">
    <property type="entry name" value="Peptidase_S1A"/>
</dbReference>
<name>A0AAG5DQ15_ANOAO</name>
<evidence type="ECO:0000256" key="1">
    <source>
        <dbReference type="ARBA" id="ARBA00004606"/>
    </source>
</evidence>
<sequence>MTSLDPRRGTVSWSRHRRAVQLVTSLTLLLGGLLSSAYSSPVFPFTSFQASRNLRHLPCVVRNTGEEGICMFAINCFKANGTHLGVCIDKIFFGSCCQVNDDRLVFEPDITDNSIDHNSVTHFQHFPPQTSVMNTHRKPPLTETRLPTTPATNGTHKYELVSSSSPTTSRTTPKTNRRTTTTTARTTKAPLKVQQKDELQTTTEYQEFTTFQYVQSSKNPAVGQGSSMTTNKRPPMRPSSSTVVTEGSRLPSTKTTTQKPYKTRRPTTNKTTTRAPIRRPAVPLTTPTTTATEEPTTTPPLTTRKVVSQGTRQPVQPITTIGSRKPPSTIAAASQTTIASRRPTTTQTSSKPESTTPSVTYSRRPTTSPAFVALTKPNRRRPTPITTTTTTTTTSTTTSPDTTRAPRPRPKPTSQVATVPATSLDHLIETNSSTSSPPSVGPTRLTYPPTTVKVTQATSPTPTPTPRPGSSSTQKPTTTQSEPTVQSSTVKVPASPVRPSDSEDLATLSRPGLVTWTSILEDTPTERPSGSQGPTTSNSWILIQTLTPEEVIASNQTNQHEPSPSPTHLPPASVEVSFAQDTKLPIEELLPGAAYVYDTVQEQEDELPGTHTAGLSVHSQVTSPASTEQAILDGLGKTTEGLPVSMHESTTNRHSVVHHSTTTEISKGVPSTTTTSTTTTATTTTRKTTTTTEATGTRSPPNMPGSIAMISEHPSGTTDLASLAMFTTVPSSPSEPSSSTQPPSLNFTSSAAPTLTTSSDASATVSEPSSASASSEESGTSTTIADAWSSSSSTTTSPKRPVDTSSTTEAVNIRESTTAQAEESSESAVEGSGEEEEEGSGSEEGTSEEEEGEGEEEEEGEGADESEETTEASTTTTAGPGVSGTADGQHKVTNESLTTGSSPGLPSSTVVPPPSPTGATASSTSTTLQSGGSQTSTLSPTAATIISGTNVTAPAGGSSPSTLSSSAGTSATTSTPSVTSDRGPAGAEGASTTGMPVKFPEEPAGNLSTTTTVTTTTTLASLANVTTDGVTLAPDFLTTSTLPSLEGIEYRSVCGKRMFPEPRIVGGTKAAFGRWPWQISLRQWRTSTYLHKCGAALLNENWAITAAHCVDNVPPSDLLLRLGEYDLALEEEPYGYQERRVQIVASHPQFDPRTFEYDLALLRFYEPVIFQPNIIPVCVPENDENFIGRTAFVTGWGRLYEDGPLPSVLQEVTVPVIENKICETMYRSAGYIEHIPHIFICAGWKKGGYDSCEGDSGGPMVIQRTDKRFLLAGVISWGIGCAEPNQPGVYTRISEFRDWINQILQF</sequence>
<feature type="compositionally biased region" description="Polar residues" evidence="9">
    <location>
        <begin position="942"/>
        <end position="952"/>
    </location>
</feature>
<feature type="compositionally biased region" description="Polar residues" evidence="9">
    <location>
        <begin position="305"/>
        <end position="322"/>
    </location>
</feature>
<feature type="compositionally biased region" description="Low complexity" evidence="9">
    <location>
        <begin position="141"/>
        <end position="152"/>
    </location>
</feature>
<feature type="compositionally biased region" description="Polar residues" evidence="9">
    <location>
        <begin position="218"/>
        <end position="258"/>
    </location>
</feature>
<evidence type="ECO:0000256" key="2">
    <source>
        <dbReference type="ARBA" id="ARBA00022670"/>
    </source>
</evidence>
<feature type="region of interest" description="Disordered" evidence="9">
    <location>
        <begin position="728"/>
        <end position="1008"/>
    </location>
</feature>
<evidence type="ECO:0000256" key="5">
    <source>
        <dbReference type="ARBA" id="ARBA00022968"/>
    </source>
</evidence>
<feature type="compositionally biased region" description="Low complexity" evidence="9">
    <location>
        <begin position="672"/>
        <end position="697"/>
    </location>
</feature>
<evidence type="ECO:0000256" key="8">
    <source>
        <dbReference type="RuleBase" id="RU363034"/>
    </source>
</evidence>
<dbReference type="InterPro" id="IPR033116">
    <property type="entry name" value="TRYPSIN_SER"/>
</dbReference>
<proteinExistence type="inferred from homology"/>